<dbReference type="EMBL" id="UYYA01000808">
    <property type="protein sequence ID" value="VDM54689.1"/>
    <property type="molecule type" value="Genomic_DNA"/>
</dbReference>
<dbReference type="Proteomes" id="UP000267027">
    <property type="component" value="Unassembled WGS sequence"/>
</dbReference>
<evidence type="ECO:0000313" key="2">
    <source>
        <dbReference type="EMBL" id="VDM54689.1"/>
    </source>
</evidence>
<protein>
    <submittedName>
        <fullName evidence="4">Secreted protein</fullName>
    </submittedName>
</protein>
<sequence>MSLVMIACGSIGRGARARMQLRLILIVDLGLQQTVQLPETSNVIGFVVHKAIVNCSAATPPPSDKSSLLCQPCQLPETLTVTGRVEHEDFITVCRMRSQDGQGIDIIHGR</sequence>
<dbReference type="AlphaFoldDB" id="A0A0R3PFW0"/>
<organism evidence="4">
    <name type="scientific">Angiostrongylus costaricensis</name>
    <name type="common">Nematode worm</name>
    <dbReference type="NCBI Taxonomy" id="334426"/>
    <lineage>
        <taxon>Eukaryota</taxon>
        <taxon>Metazoa</taxon>
        <taxon>Ecdysozoa</taxon>
        <taxon>Nematoda</taxon>
        <taxon>Chromadorea</taxon>
        <taxon>Rhabditida</taxon>
        <taxon>Rhabditina</taxon>
        <taxon>Rhabditomorpha</taxon>
        <taxon>Strongyloidea</taxon>
        <taxon>Metastrongylidae</taxon>
        <taxon>Angiostrongylus</taxon>
    </lineage>
</organism>
<accession>A0A0R3PFW0</accession>
<evidence type="ECO:0000313" key="4">
    <source>
        <dbReference type="WBParaSite" id="ACOC_0000310301-mRNA-1"/>
    </source>
</evidence>
<proteinExistence type="predicted"/>
<dbReference type="WBParaSite" id="ACOC_0000310301-mRNA-1">
    <property type="protein sequence ID" value="ACOC_0000310301-mRNA-1"/>
    <property type="gene ID" value="ACOC_0000310301"/>
</dbReference>
<gene>
    <name evidence="2" type="ORF">ACOC_LOCUS3104</name>
</gene>
<name>A0A0R3PFW0_ANGCS</name>
<evidence type="ECO:0000313" key="3">
    <source>
        <dbReference type="Proteomes" id="UP000267027"/>
    </source>
</evidence>
<keyword evidence="1" id="KW-0732">Signal</keyword>
<keyword evidence="3" id="KW-1185">Reference proteome</keyword>
<reference evidence="2 3" key="2">
    <citation type="submission" date="2018-11" db="EMBL/GenBank/DDBJ databases">
        <authorList>
            <consortium name="Pathogen Informatics"/>
        </authorList>
    </citation>
    <scope>NUCLEOTIDE SEQUENCE [LARGE SCALE GENOMIC DNA]</scope>
    <source>
        <strain evidence="2 3">Costa Rica</strain>
    </source>
</reference>
<feature type="chain" id="PRO_5043130125" evidence="1">
    <location>
        <begin position="18"/>
        <end position="110"/>
    </location>
</feature>
<reference evidence="4" key="1">
    <citation type="submission" date="2017-02" db="UniProtKB">
        <authorList>
            <consortium name="WormBaseParasite"/>
        </authorList>
    </citation>
    <scope>IDENTIFICATION</scope>
</reference>
<evidence type="ECO:0000256" key="1">
    <source>
        <dbReference type="SAM" id="SignalP"/>
    </source>
</evidence>
<feature type="signal peptide" evidence="1">
    <location>
        <begin position="1"/>
        <end position="17"/>
    </location>
</feature>